<organism evidence="2 3">
    <name type="scientific">Pedobacter kyungheensis</name>
    <dbReference type="NCBI Taxonomy" id="1069985"/>
    <lineage>
        <taxon>Bacteria</taxon>
        <taxon>Pseudomonadati</taxon>
        <taxon>Bacteroidota</taxon>
        <taxon>Sphingobacteriia</taxon>
        <taxon>Sphingobacteriales</taxon>
        <taxon>Sphingobacteriaceae</taxon>
        <taxon>Pedobacter</taxon>
    </lineage>
</organism>
<dbReference type="OrthoDB" id="3035307at2"/>
<reference evidence="2 3" key="1">
    <citation type="submission" date="2014-10" db="EMBL/GenBank/DDBJ databases">
        <title>Pedobacter Kyungheensis.</title>
        <authorList>
            <person name="Anderson B.M."/>
            <person name="Newman J.D."/>
        </authorList>
    </citation>
    <scope>NUCLEOTIDE SEQUENCE [LARGE SCALE GENOMIC DNA]</scope>
    <source>
        <strain evidence="2 3">KACC 16221</strain>
    </source>
</reference>
<dbReference type="EMBL" id="JSYN01000015">
    <property type="protein sequence ID" value="KIA93398.1"/>
    <property type="molecule type" value="Genomic_DNA"/>
</dbReference>
<comment type="similarity">
    <text evidence="1">Belongs to the phD/YefM antitoxin family.</text>
</comment>
<name>A0A0C1FNW5_9SPHI</name>
<dbReference type="RefSeq" id="WP_039476785.1">
    <property type="nucleotide sequence ID" value="NZ_JSYN01000015.1"/>
</dbReference>
<dbReference type="Proteomes" id="UP000031246">
    <property type="component" value="Unassembled WGS sequence"/>
</dbReference>
<gene>
    <name evidence="2" type="ORF">OC25_13280</name>
</gene>
<protein>
    <submittedName>
        <fullName evidence="2">Prevent-host-death protein</fullName>
    </submittedName>
</protein>
<dbReference type="SUPFAM" id="SSF143120">
    <property type="entry name" value="YefM-like"/>
    <property type="match status" value="1"/>
</dbReference>
<evidence type="ECO:0000313" key="2">
    <source>
        <dbReference type="EMBL" id="KIA93398.1"/>
    </source>
</evidence>
<evidence type="ECO:0000313" key="3">
    <source>
        <dbReference type="Proteomes" id="UP000031246"/>
    </source>
</evidence>
<sequence>MLVVSSREFREKQAEYMDMADNGEQIIVQRGKNKAYSITPITNDDIYFSKEMVEKLEKSLSQAKNGEVTKVTGKEALVEFLKDL</sequence>
<proteinExistence type="inferred from homology"/>
<comment type="caution">
    <text evidence="2">The sequence shown here is derived from an EMBL/GenBank/DDBJ whole genome shotgun (WGS) entry which is preliminary data.</text>
</comment>
<dbReference type="AlphaFoldDB" id="A0A0C1FNW5"/>
<keyword evidence="3" id="KW-1185">Reference proteome</keyword>
<evidence type="ECO:0000256" key="1">
    <source>
        <dbReference type="ARBA" id="ARBA00009981"/>
    </source>
</evidence>
<accession>A0A0C1FNW5</accession>
<dbReference type="InterPro" id="IPR036165">
    <property type="entry name" value="YefM-like_sf"/>
</dbReference>